<dbReference type="GO" id="GO:0000455">
    <property type="term" value="P:enzyme-directed rRNA pseudouridine synthesis"/>
    <property type="evidence" value="ECO:0007669"/>
    <property type="project" value="TreeGrafter"/>
</dbReference>
<dbReference type="EC" id="5.4.99.-" evidence="5"/>
<evidence type="ECO:0000256" key="5">
    <source>
        <dbReference type="RuleBase" id="RU362028"/>
    </source>
</evidence>
<evidence type="ECO:0000313" key="7">
    <source>
        <dbReference type="EMBL" id="TET93298.1"/>
    </source>
</evidence>
<comment type="caution">
    <text evidence="7">The sequence shown here is derived from an EMBL/GenBank/DDBJ whole genome shotgun (WGS) entry which is preliminary data.</text>
</comment>
<dbReference type="PANTHER" id="PTHR21600:SF44">
    <property type="entry name" value="RIBOSOMAL LARGE SUBUNIT PSEUDOURIDINE SYNTHASE D"/>
    <property type="match status" value="1"/>
</dbReference>
<dbReference type="Pfam" id="PF00849">
    <property type="entry name" value="PseudoU_synth_2"/>
    <property type="match status" value="1"/>
</dbReference>
<dbReference type="Pfam" id="PF01479">
    <property type="entry name" value="S4"/>
    <property type="match status" value="1"/>
</dbReference>
<keyword evidence="4" id="KW-0694">RNA-binding</keyword>
<dbReference type="SMART" id="SM00363">
    <property type="entry name" value="S4"/>
    <property type="match status" value="1"/>
</dbReference>
<comment type="function">
    <text evidence="5">Responsible for synthesis of pseudouridine from uracil.</text>
</comment>
<dbReference type="AlphaFoldDB" id="A0A523YP67"/>
<organism evidence="7 8">
    <name type="scientific">Aerophobetes bacterium</name>
    <dbReference type="NCBI Taxonomy" id="2030807"/>
    <lineage>
        <taxon>Bacteria</taxon>
        <taxon>Candidatus Aerophobota</taxon>
    </lineage>
</organism>
<name>A0A523YP67_UNCAE</name>
<gene>
    <name evidence="7" type="ORF">E3J33_02140</name>
</gene>
<comment type="catalytic activity">
    <reaction evidence="5">
        <text>a uridine in RNA = a pseudouridine in RNA</text>
        <dbReference type="Rhea" id="RHEA:48348"/>
        <dbReference type="Rhea" id="RHEA-COMP:12068"/>
        <dbReference type="Rhea" id="RHEA-COMP:12069"/>
        <dbReference type="ChEBI" id="CHEBI:65314"/>
        <dbReference type="ChEBI" id="CHEBI:65315"/>
    </reaction>
</comment>
<dbReference type="Proteomes" id="UP000316925">
    <property type="component" value="Unassembled WGS sequence"/>
</dbReference>
<dbReference type="CDD" id="cd00165">
    <property type="entry name" value="S4"/>
    <property type="match status" value="1"/>
</dbReference>
<dbReference type="SUPFAM" id="SSF55120">
    <property type="entry name" value="Pseudouridine synthase"/>
    <property type="match status" value="1"/>
</dbReference>
<sequence>MVKTSGIQQFLVQEEKRIRLDLFLRKQMPCFSRSFIQSLIRKGKVFVNKEASKQAYLVEKGDRIEVNIPSFGQPIPVPEPIPLSILWEDSSLLVINKPAGMLVHPVFPGQGGTLVNALLAHGNHLSKVGGILRPGIVHRLDKDTSGAMVVAKDDPTHLALAAQFRKRIVRKTYLALVRGRPSQNEGTIEAKIGRSPKGGKKMTIEGRYSQEAVTTYRLLKQWENWSLLEIHPLTGRTHQIRLHLHFINCFLLGDVLYASRKGKDFPHKLKRAMLHAKSLGFFHPRKEQWMEFEAPLPQDMNDAICCLEDQ</sequence>
<feature type="domain" description="RNA-binding S4" evidence="6">
    <location>
        <begin position="18"/>
        <end position="82"/>
    </location>
</feature>
<dbReference type="InterPro" id="IPR006225">
    <property type="entry name" value="PsdUridine_synth_RluC/D"/>
</dbReference>
<dbReference type="Gene3D" id="3.30.2350.10">
    <property type="entry name" value="Pseudouridine synthase"/>
    <property type="match status" value="1"/>
</dbReference>
<dbReference type="GO" id="GO:0120159">
    <property type="term" value="F:rRNA pseudouridine synthase activity"/>
    <property type="evidence" value="ECO:0007669"/>
    <property type="project" value="UniProtKB-ARBA"/>
</dbReference>
<dbReference type="GO" id="GO:0003723">
    <property type="term" value="F:RNA binding"/>
    <property type="evidence" value="ECO:0007669"/>
    <property type="project" value="UniProtKB-KW"/>
</dbReference>
<dbReference type="EMBL" id="SOIJ01000124">
    <property type="protein sequence ID" value="TET93298.1"/>
    <property type="molecule type" value="Genomic_DNA"/>
</dbReference>
<dbReference type="InterPro" id="IPR036986">
    <property type="entry name" value="S4_RNA-bd_sf"/>
</dbReference>
<protein>
    <recommendedName>
        <fullName evidence="5">Pseudouridine synthase</fullName>
        <ecNumber evidence="5">5.4.99.-</ecNumber>
    </recommendedName>
</protein>
<proteinExistence type="inferred from homology"/>
<dbReference type="Gene3D" id="3.10.290.10">
    <property type="entry name" value="RNA-binding S4 domain"/>
    <property type="match status" value="1"/>
</dbReference>
<dbReference type="InterPro" id="IPR020103">
    <property type="entry name" value="PsdUridine_synth_cat_dom_sf"/>
</dbReference>
<reference evidence="7 8" key="1">
    <citation type="submission" date="2019-03" db="EMBL/GenBank/DDBJ databases">
        <title>Metabolic potential of uncultured bacteria and archaea associated with petroleum seepage in deep-sea sediments.</title>
        <authorList>
            <person name="Dong X."/>
            <person name="Hubert C."/>
        </authorList>
    </citation>
    <scope>NUCLEOTIDE SEQUENCE [LARGE SCALE GENOMIC DNA]</scope>
    <source>
        <strain evidence="7">E29_bin28</strain>
    </source>
</reference>
<dbReference type="InterPro" id="IPR002942">
    <property type="entry name" value="S4_RNA-bd"/>
</dbReference>
<dbReference type="SUPFAM" id="SSF55174">
    <property type="entry name" value="Alpha-L RNA-binding motif"/>
    <property type="match status" value="1"/>
</dbReference>
<evidence type="ECO:0000256" key="4">
    <source>
        <dbReference type="PROSITE-ProRule" id="PRU00182"/>
    </source>
</evidence>
<evidence type="ECO:0000259" key="6">
    <source>
        <dbReference type="SMART" id="SM00363"/>
    </source>
</evidence>
<dbReference type="InterPro" id="IPR006145">
    <property type="entry name" value="PsdUridine_synth_RsuA/RluA"/>
</dbReference>
<feature type="active site" evidence="3">
    <location>
        <position position="141"/>
    </location>
</feature>
<dbReference type="InterPro" id="IPR006224">
    <property type="entry name" value="PsdUridine_synth_RluA-like_CS"/>
</dbReference>
<dbReference type="PANTHER" id="PTHR21600">
    <property type="entry name" value="MITOCHONDRIAL RNA PSEUDOURIDINE SYNTHASE"/>
    <property type="match status" value="1"/>
</dbReference>
<dbReference type="InterPro" id="IPR050188">
    <property type="entry name" value="RluA_PseudoU_synthase"/>
</dbReference>
<evidence type="ECO:0000256" key="3">
    <source>
        <dbReference type="PIRSR" id="PIRSR606225-1"/>
    </source>
</evidence>
<keyword evidence="2 5" id="KW-0413">Isomerase</keyword>
<evidence type="ECO:0000256" key="1">
    <source>
        <dbReference type="ARBA" id="ARBA00010876"/>
    </source>
</evidence>
<dbReference type="PROSITE" id="PS50889">
    <property type="entry name" value="S4"/>
    <property type="match status" value="1"/>
</dbReference>
<dbReference type="NCBIfam" id="TIGR00005">
    <property type="entry name" value="rluA_subfam"/>
    <property type="match status" value="1"/>
</dbReference>
<comment type="similarity">
    <text evidence="1 5">Belongs to the pseudouridine synthase RluA family.</text>
</comment>
<evidence type="ECO:0000313" key="8">
    <source>
        <dbReference type="Proteomes" id="UP000316925"/>
    </source>
</evidence>
<accession>A0A523YP67</accession>
<dbReference type="PROSITE" id="PS01129">
    <property type="entry name" value="PSI_RLU"/>
    <property type="match status" value="1"/>
</dbReference>
<evidence type="ECO:0000256" key="2">
    <source>
        <dbReference type="ARBA" id="ARBA00023235"/>
    </source>
</evidence>
<dbReference type="CDD" id="cd02869">
    <property type="entry name" value="PseudoU_synth_RluA_like"/>
    <property type="match status" value="1"/>
</dbReference>